<evidence type="ECO:0000256" key="5">
    <source>
        <dbReference type="ARBA" id="ARBA00023002"/>
    </source>
</evidence>
<sequence length="170" mass="19501">MEFDKVIDKRVSTRAFLDKKIEKKDLEKIVEAGVKAPVGKSQYENMAISVITNKEFINEILEEAREIVNDPKANPIYSAPYLIIISAKDGHVTRLEDTACIIENMSLKATDLEIGSCYIRGMFERFDKKARFIEKLNIEKDFYPVHGLILGYPKEELKGKNHSIKTNYID</sequence>
<dbReference type="AlphaFoldDB" id="A0A2N6UH65"/>
<proteinExistence type="inferred from homology"/>
<evidence type="ECO:0000256" key="4">
    <source>
        <dbReference type="ARBA" id="ARBA00022643"/>
    </source>
</evidence>
<dbReference type="EMBL" id="PNHP01000006">
    <property type="protein sequence ID" value="PMC80885.1"/>
    <property type="molecule type" value="Genomic_DNA"/>
</dbReference>
<dbReference type="CDD" id="cd02062">
    <property type="entry name" value="Nitro_FMN_reductase"/>
    <property type="match status" value="1"/>
</dbReference>
<protein>
    <submittedName>
        <fullName evidence="7">Nitroreductase</fullName>
    </submittedName>
</protein>
<dbReference type="InterPro" id="IPR000415">
    <property type="entry name" value="Nitroreductase-like"/>
</dbReference>
<evidence type="ECO:0000259" key="6">
    <source>
        <dbReference type="Pfam" id="PF00881"/>
    </source>
</evidence>
<dbReference type="InterPro" id="IPR029479">
    <property type="entry name" value="Nitroreductase"/>
</dbReference>
<organism evidence="7 8">
    <name type="scientific">Anaerococcus hydrogenalis</name>
    <dbReference type="NCBI Taxonomy" id="33029"/>
    <lineage>
        <taxon>Bacteria</taxon>
        <taxon>Bacillati</taxon>
        <taxon>Bacillota</taxon>
        <taxon>Tissierellia</taxon>
        <taxon>Tissierellales</taxon>
        <taxon>Peptoniphilaceae</taxon>
        <taxon>Anaerococcus</taxon>
    </lineage>
</organism>
<accession>A0A2N6UH65</accession>
<gene>
    <name evidence="7" type="ORF">CJ192_07885</name>
</gene>
<keyword evidence="3" id="KW-0285">Flavoprotein</keyword>
<keyword evidence="5" id="KW-0560">Oxidoreductase</keyword>
<dbReference type="Pfam" id="PF00881">
    <property type="entry name" value="Nitroreductase"/>
    <property type="match status" value="1"/>
</dbReference>
<dbReference type="Gene3D" id="3.40.109.10">
    <property type="entry name" value="NADH Oxidase"/>
    <property type="match status" value="1"/>
</dbReference>
<comment type="similarity">
    <text evidence="2">Belongs to the nitroreductase family.</text>
</comment>
<evidence type="ECO:0000313" key="8">
    <source>
        <dbReference type="Proteomes" id="UP000235658"/>
    </source>
</evidence>
<evidence type="ECO:0000256" key="3">
    <source>
        <dbReference type="ARBA" id="ARBA00022630"/>
    </source>
</evidence>
<evidence type="ECO:0000256" key="1">
    <source>
        <dbReference type="ARBA" id="ARBA00001917"/>
    </source>
</evidence>
<dbReference type="PANTHER" id="PTHR43673:SF2">
    <property type="entry name" value="NITROREDUCTASE"/>
    <property type="match status" value="1"/>
</dbReference>
<dbReference type="SUPFAM" id="SSF55469">
    <property type="entry name" value="FMN-dependent nitroreductase-like"/>
    <property type="match status" value="1"/>
</dbReference>
<dbReference type="Proteomes" id="UP000235658">
    <property type="component" value="Unassembled WGS sequence"/>
</dbReference>
<reference evidence="7 8" key="1">
    <citation type="submission" date="2017-09" db="EMBL/GenBank/DDBJ databases">
        <title>Bacterial strain isolated from the female urinary microbiota.</title>
        <authorList>
            <person name="Thomas-White K."/>
            <person name="Kumar N."/>
            <person name="Forster S."/>
            <person name="Putonti C."/>
            <person name="Lawley T."/>
            <person name="Wolfe A.J."/>
        </authorList>
    </citation>
    <scope>NUCLEOTIDE SEQUENCE [LARGE SCALE GENOMIC DNA]</scope>
    <source>
        <strain evidence="7 8">UMB0204</strain>
    </source>
</reference>
<dbReference type="RefSeq" id="WP_102198392.1">
    <property type="nucleotide sequence ID" value="NZ_CAUPDS010000007.1"/>
</dbReference>
<name>A0A2N6UH65_9FIRM</name>
<comment type="cofactor">
    <cofactor evidence="1">
        <name>FMN</name>
        <dbReference type="ChEBI" id="CHEBI:58210"/>
    </cofactor>
</comment>
<keyword evidence="4" id="KW-0288">FMN</keyword>
<evidence type="ECO:0000313" key="7">
    <source>
        <dbReference type="EMBL" id="PMC80885.1"/>
    </source>
</evidence>
<dbReference type="GeneID" id="84579103"/>
<dbReference type="GO" id="GO:0016491">
    <property type="term" value="F:oxidoreductase activity"/>
    <property type="evidence" value="ECO:0007669"/>
    <property type="project" value="UniProtKB-KW"/>
</dbReference>
<feature type="domain" description="Nitroreductase" evidence="6">
    <location>
        <begin position="7"/>
        <end position="152"/>
    </location>
</feature>
<evidence type="ECO:0000256" key="2">
    <source>
        <dbReference type="ARBA" id="ARBA00007118"/>
    </source>
</evidence>
<comment type="caution">
    <text evidence="7">The sequence shown here is derived from an EMBL/GenBank/DDBJ whole genome shotgun (WGS) entry which is preliminary data.</text>
</comment>
<dbReference type="PANTHER" id="PTHR43673">
    <property type="entry name" value="NAD(P)H NITROREDUCTASE YDGI-RELATED"/>
    <property type="match status" value="1"/>
</dbReference>